<dbReference type="AlphaFoldDB" id="A0A8J2XU56"/>
<reference evidence="3" key="1">
    <citation type="journal article" date="2014" name="Int. J. Syst. Evol. Microbiol.">
        <title>Complete genome sequence of Corynebacterium casei LMG S-19264T (=DSM 44701T), isolated from a smear-ripened cheese.</title>
        <authorList>
            <consortium name="US DOE Joint Genome Institute (JGI-PGF)"/>
            <person name="Walter F."/>
            <person name="Albersmeier A."/>
            <person name="Kalinowski J."/>
            <person name="Ruckert C."/>
        </authorList>
    </citation>
    <scope>NUCLEOTIDE SEQUENCE</scope>
    <source>
        <strain evidence="3">CGMCC 1.15448</strain>
    </source>
</reference>
<comment type="caution">
    <text evidence="3">The sequence shown here is derived from an EMBL/GenBank/DDBJ whole genome shotgun (WGS) entry which is preliminary data.</text>
</comment>
<keyword evidence="1" id="KW-0732">Signal</keyword>
<dbReference type="Proteomes" id="UP000607559">
    <property type="component" value="Unassembled WGS sequence"/>
</dbReference>
<feature type="domain" description="DUF6089" evidence="2">
    <location>
        <begin position="10"/>
        <end position="234"/>
    </location>
</feature>
<accession>A0A8J2XU56</accession>
<dbReference type="Gene3D" id="2.40.160.20">
    <property type="match status" value="1"/>
</dbReference>
<dbReference type="RefSeq" id="WP_188934311.1">
    <property type="nucleotide sequence ID" value="NZ_BMJC01000004.1"/>
</dbReference>
<dbReference type="SUPFAM" id="SSF56925">
    <property type="entry name" value="OMPA-like"/>
    <property type="match status" value="1"/>
</dbReference>
<reference evidence="3" key="2">
    <citation type="submission" date="2020-09" db="EMBL/GenBank/DDBJ databases">
        <authorList>
            <person name="Sun Q."/>
            <person name="Zhou Y."/>
        </authorList>
    </citation>
    <scope>NUCLEOTIDE SEQUENCE</scope>
    <source>
        <strain evidence="3">CGMCC 1.15448</strain>
    </source>
</reference>
<evidence type="ECO:0000256" key="1">
    <source>
        <dbReference type="SAM" id="SignalP"/>
    </source>
</evidence>
<protein>
    <recommendedName>
        <fullName evidence="2">DUF6089 domain-containing protein</fullName>
    </recommendedName>
</protein>
<dbReference type="InterPro" id="IPR011250">
    <property type="entry name" value="OMP/PagP_B-barrel"/>
</dbReference>
<evidence type="ECO:0000313" key="4">
    <source>
        <dbReference type="Proteomes" id="UP000607559"/>
    </source>
</evidence>
<evidence type="ECO:0000259" key="2">
    <source>
        <dbReference type="Pfam" id="PF19573"/>
    </source>
</evidence>
<dbReference type="Pfam" id="PF19573">
    <property type="entry name" value="DUF6089"/>
    <property type="match status" value="1"/>
</dbReference>
<sequence length="285" mass="32114">MKKLLFCGLLVFLTVLRSSAQEQAIVHEGEIGISVGASQYFGDLNPNPRFNTPNLAASVFFRKQFGNYVAARIAGSYAFLAYSDKYNSNNEFMSRRNLSFNTNIWELTLQGDFNFFKFVPGSENYRFTPYITLGIGVFNFDPYTYYQGQKVYLRPLGTEGQGSSLYPDRKPYGSMAVCFPLGVGVKYNLNRRINVGVELLYRFTTTDYIDDVGGTYAPDAQAQYLPNGQMTTWYALQDRSYATGEPIGIKGRQRGSGNLKDSYMTGQVFLTFNLMGYKCPDTRGL</sequence>
<evidence type="ECO:0000313" key="3">
    <source>
        <dbReference type="EMBL" id="GGB09564.1"/>
    </source>
</evidence>
<feature type="signal peptide" evidence="1">
    <location>
        <begin position="1"/>
        <end position="20"/>
    </location>
</feature>
<organism evidence="3 4">
    <name type="scientific">Puia dinghuensis</name>
    <dbReference type="NCBI Taxonomy" id="1792502"/>
    <lineage>
        <taxon>Bacteria</taxon>
        <taxon>Pseudomonadati</taxon>
        <taxon>Bacteroidota</taxon>
        <taxon>Chitinophagia</taxon>
        <taxon>Chitinophagales</taxon>
        <taxon>Chitinophagaceae</taxon>
        <taxon>Puia</taxon>
    </lineage>
</organism>
<name>A0A8J2XU56_9BACT</name>
<gene>
    <name evidence="3" type="ORF">GCM10011511_36350</name>
</gene>
<proteinExistence type="predicted"/>
<dbReference type="EMBL" id="BMJC01000004">
    <property type="protein sequence ID" value="GGB09564.1"/>
    <property type="molecule type" value="Genomic_DNA"/>
</dbReference>
<feature type="chain" id="PRO_5035216005" description="DUF6089 domain-containing protein" evidence="1">
    <location>
        <begin position="21"/>
        <end position="285"/>
    </location>
</feature>
<dbReference type="InterPro" id="IPR045743">
    <property type="entry name" value="DUF6089"/>
</dbReference>
<keyword evidence="4" id="KW-1185">Reference proteome</keyword>